<protein>
    <submittedName>
        <fullName evidence="6">N-acetylmuramoyl-L-alanine amidase</fullName>
        <ecNumber evidence="6">3.5.1.28</ecNumber>
    </submittedName>
</protein>
<dbReference type="EMBL" id="JAJPDJ010000073">
    <property type="protein sequence ID" value="MCD7139426.1"/>
    <property type="molecule type" value="Genomic_DNA"/>
</dbReference>
<feature type="non-terminal residue" evidence="6">
    <location>
        <position position="1"/>
    </location>
</feature>
<comment type="caution">
    <text evidence="6">The sequence shown here is derived from an EMBL/GenBank/DDBJ whole genome shotgun (WGS) entry which is preliminary data.</text>
</comment>
<dbReference type="SMART" id="SM00644">
    <property type="entry name" value="Ami_2"/>
    <property type="match status" value="1"/>
</dbReference>
<dbReference type="RefSeq" id="WP_182589456.1">
    <property type="nucleotide sequence ID" value="NZ_JACIVH010000076.1"/>
</dbReference>
<dbReference type="NCBIfam" id="TIGR03715">
    <property type="entry name" value="KxYKxGKxW"/>
    <property type="match status" value="1"/>
</dbReference>
<keyword evidence="7" id="KW-1185">Reference proteome</keyword>
<dbReference type="InterPro" id="IPR002502">
    <property type="entry name" value="Amidase_domain"/>
</dbReference>
<dbReference type="EC" id="3.5.1.28" evidence="6"/>
<keyword evidence="2" id="KW-0677">Repeat</keyword>
<evidence type="ECO:0000256" key="1">
    <source>
        <dbReference type="ARBA" id="ARBA00022729"/>
    </source>
</evidence>
<feature type="repeat" description="Cell wall-binding" evidence="3">
    <location>
        <begin position="127"/>
        <end position="146"/>
    </location>
</feature>
<dbReference type="InterPro" id="IPR022263">
    <property type="entry name" value="KxYKxGKxW"/>
</dbReference>
<dbReference type="Gene3D" id="3.40.80.10">
    <property type="entry name" value="Peptidoglycan recognition protein-like"/>
    <property type="match status" value="1"/>
</dbReference>
<dbReference type="Proteomes" id="UP001200032">
    <property type="component" value="Unassembled WGS sequence"/>
</dbReference>
<keyword evidence="6" id="KW-0378">Hydrolase</keyword>
<reference evidence="6 7" key="1">
    <citation type="submission" date="2021-12" db="EMBL/GenBank/DDBJ databases">
        <title>A phylogenomic analysis of Limosilactobacillus reuteri reveals ancient and stable evolutionary relationships with rodents and birds and zoonotic transmission to humans.</title>
        <authorList>
            <person name="Li F."/>
            <person name="Li X."/>
            <person name="Cheng C."/>
            <person name="Tollenaar S."/>
            <person name="Zhang J.S."/>
            <person name="Simpson D."/>
            <person name="Tasseva G."/>
            <person name="Perez-Munoz M.E."/>
            <person name="Frese S."/>
            <person name="Gaenzle M.G."/>
            <person name="Walter J."/>
            <person name="Zheng J."/>
        </authorList>
    </citation>
    <scope>NUCLEOTIDE SEQUENCE [LARGE SCALE GENOMIC DNA]</scope>
    <source>
        <strain evidence="6 7">WF-AF5-A</strain>
    </source>
</reference>
<evidence type="ECO:0000256" key="2">
    <source>
        <dbReference type="ARBA" id="ARBA00022737"/>
    </source>
</evidence>
<feature type="signal peptide" evidence="4">
    <location>
        <begin position="1"/>
        <end position="35"/>
    </location>
</feature>
<evidence type="ECO:0000256" key="3">
    <source>
        <dbReference type="PROSITE-ProRule" id="PRU00591"/>
    </source>
</evidence>
<dbReference type="SUPFAM" id="SSF55846">
    <property type="entry name" value="N-acetylmuramoyl-L-alanine amidase-like"/>
    <property type="match status" value="1"/>
</dbReference>
<evidence type="ECO:0000313" key="6">
    <source>
        <dbReference type="EMBL" id="MCD7139426.1"/>
    </source>
</evidence>
<evidence type="ECO:0000313" key="7">
    <source>
        <dbReference type="Proteomes" id="UP001200032"/>
    </source>
</evidence>
<gene>
    <name evidence="6" type="ORF">LTY59_09465</name>
</gene>
<proteinExistence type="predicted"/>
<dbReference type="SUPFAM" id="SSF69360">
    <property type="entry name" value="Cell wall binding repeat"/>
    <property type="match status" value="1"/>
</dbReference>
<feature type="domain" description="N-acetylmuramoyl-L-alanine amidase" evidence="5">
    <location>
        <begin position="348"/>
        <end position="487"/>
    </location>
</feature>
<dbReference type="Gene3D" id="2.10.270.10">
    <property type="entry name" value="Cholin Binding"/>
    <property type="match status" value="3"/>
</dbReference>
<dbReference type="PROSITE" id="PS51170">
    <property type="entry name" value="CW"/>
    <property type="match status" value="1"/>
</dbReference>
<evidence type="ECO:0000259" key="5">
    <source>
        <dbReference type="SMART" id="SM00644"/>
    </source>
</evidence>
<dbReference type="InterPro" id="IPR036505">
    <property type="entry name" value="Amidase/PGRP_sf"/>
</dbReference>
<dbReference type="Pfam" id="PF19127">
    <property type="entry name" value="Choline_bind_3"/>
    <property type="match status" value="1"/>
</dbReference>
<dbReference type="Pfam" id="PF19258">
    <property type="entry name" value="KxYKxGKxW_sig"/>
    <property type="match status" value="1"/>
</dbReference>
<feature type="chain" id="PRO_5046426992" evidence="4">
    <location>
        <begin position="36"/>
        <end position="519"/>
    </location>
</feature>
<name>A0ABS8RGP8_9LACO</name>
<organism evidence="6 7">
    <name type="scientific">Limosilactobacillus balticus</name>
    <dbReference type="NCBI Taxonomy" id="2759747"/>
    <lineage>
        <taxon>Bacteria</taxon>
        <taxon>Bacillati</taxon>
        <taxon>Bacillota</taxon>
        <taxon>Bacilli</taxon>
        <taxon>Lactobacillales</taxon>
        <taxon>Lactobacillaceae</taxon>
        <taxon>Limosilactobacillus</taxon>
    </lineage>
</organism>
<evidence type="ECO:0000256" key="4">
    <source>
        <dbReference type="SAM" id="SignalP"/>
    </source>
</evidence>
<dbReference type="InterPro" id="IPR018337">
    <property type="entry name" value="Cell_wall/Cho-bd_repeat"/>
</dbReference>
<dbReference type="Pfam" id="PF01510">
    <property type="entry name" value="Amidase_2"/>
    <property type="match status" value="1"/>
</dbReference>
<keyword evidence="1 4" id="KW-0732">Signal</keyword>
<dbReference type="GO" id="GO:0008745">
    <property type="term" value="F:N-acetylmuramoyl-L-alanine amidase activity"/>
    <property type="evidence" value="ECO:0007669"/>
    <property type="project" value="UniProtKB-EC"/>
</dbReference>
<dbReference type="CDD" id="cd06583">
    <property type="entry name" value="PGRP"/>
    <property type="match status" value="1"/>
</dbReference>
<accession>A0ABS8RGP8</accession>
<sequence length="519" mass="58245">KHYKMYKKGKNWCYMAIATLAIAVGALSVSQGVSADTINSTVNTTSVTVASPKAQDQTTDVAVEVTPATQSTSETAKQDDQANSIAQTDQQALVASKIAVAPQAAASQSGWQTDKGSSYYYKDGQKVTGQQTINGKNYYFNTQGQLQKNYFLNQANHTYYFQADGTRLDDGFYNNWGHTYYFQKDGSRLDNGFYNNWGHTYYFGQGGARLDDGFYNNWGHTYYFQKDGSRLDNGFYNNWGHTYYFGQGGVRLDDGFYNNWGHTYYFQKDGSRLDNGFYNNWGHTYYFGNDGALVQGTGIWSNGSFYRADNGGILSPVSIYNNKINSYIMNNGIGHANISYIDAIPDVSRHSYSGTADGKPNMVVVHETANPNDSIWGEINYEKQYYNNAFVHAFVDANNIIQISNTDHEAWGAAYPANGRAVQFEQVEVYGAWNFARELANAAYYTAYNMRKYGLTPSLAQSNGTGTLWSHHNVSQYLGGTDHTDPDGYWSNRASRYFGTGYNMSDFLQLVNYEYSKLS</sequence>